<name>A0A2A4B1R8_9SPHN</name>
<organism evidence="2 3">
    <name type="scientific">Sphingomonas spermidinifaciens</name>
    <dbReference type="NCBI Taxonomy" id="1141889"/>
    <lineage>
        <taxon>Bacteria</taxon>
        <taxon>Pseudomonadati</taxon>
        <taxon>Pseudomonadota</taxon>
        <taxon>Alphaproteobacteria</taxon>
        <taxon>Sphingomonadales</taxon>
        <taxon>Sphingomonadaceae</taxon>
        <taxon>Sphingomonas</taxon>
    </lineage>
</organism>
<dbReference type="Proteomes" id="UP000218366">
    <property type="component" value="Unassembled WGS sequence"/>
</dbReference>
<comment type="caution">
    <text evidence="2">The sequence shown here is derived from an EMBL/GenBank/DDBJ whole genome shotgun (WGS) entry which is preliminary data.</text>
</comment>
<evidence type="ECO:0000313" key="2">
    <source>
        <dbReference type="EMBL" id="PCD01634.1"/>
    </source>
</evidence>
<sequence>MSASMVSLLFDLLLLPLLSSSAPGFQAQVARTAPVGSRTQIRIERHVIVRVPRMSVAPGVVTTAAAAPLPPISWSERRAEQCVPVRALAGASITRPDSVDLVLSGGRRMRARLDDDCPALGFYSGFYLRPPADGQICAKRDSIRSRSGGECRIEGLRTLVPSR</sequence>
<feature type="chain" id="PRO_5012313964" evidence="1">
    <location>
        <begin position="22"/>
        <end position="163"/>
    </location>
</feature>
<proteinExistence type="predicted"/>
<keyword evidence="1" id="KW-0732">Signal</keyword>
<reference evidence="2 3" key="1">
    <citation type="submission" date="2017-09" db="EMBL/GenBank/DDBJ databases">
        <title>Sphingomonas spermidinifaciens 9NM-10, whole genome shotgun sequence.</title>
        <authorList>
            <person name="Feng G."/>
            <person name="Zhu H."/>
        </authorList>
    </citation>
    <scope>NUCLEOTIDE SEQUENCE [LARGE SCALE GENOMIC DNA]</scope>
    <source>
        <strain evidence="2 3">9NM-10</strain>
    </source>
</reference>
<feature type="signal peptide" evidence="1">
    <location>
        <begin position="1"/>
        <end position="21"/>
    </location>
</feature>
<dbReference type="AlphaFoldDB" id="A0A2A4B1R8"/>
<protein>
    <submittedName>
        <fullName evidence="2">Uncharacterized protein</fullName>
    </submittedName>
</protein>
<evidence type="ECO:0000256" key="1">
    <source>
        <dbReference type="SAM" id="SignalP"/>
    </source>
</evidence>
<evidence type="ECO:0000313" key="3">
    <source>
        <dbReference type="Proteomes" id="UP000218366"/>
    </source>
</evidence>
<keyword evidence="3" id="KW-1185">Reference proteome</keyword>
<gene>
    <name evidence="2" type="ORF">COC42_16040</name>
</gene>
<accession>A0A2A4B1R8</accession>
<dbReference type="EMBL" id="NWMW01000003">
    <property type="protein sequence ID" value="PCD01634.1"/>
    <property type="molecule type" value="Genomic_DNA"/>
</dbReference>